<gene>
    <name evidence="1" type="ORF">ACFP3T_06060</name>
</gene>
<accession>A0ABW1R332</accession>
<dbReference type="RefSeq" id="WP_137641394.1">
    <property type="nucleotide sequence ID" value="NZ_BJDK01000057.1"/>
</dbReference>
<comment type="caution">
    <text evidence="1">The sequence shown here is derived from an EMBL/GenBank/DDBJ whole genome shotgun (WGS) entry which is preliminary data.</text>
</comment>
<dbReference type="Proteomes" id="UP001596253">
    <property type="component" value="Unassembled WGS sequence"/>
</dbReference>
<reference evidence="2" key="1">
    <citation type="journal article" date="2019" name="Int. J. Syst. Evol. Microbiol.">
        <title>The Global Catalogue of Microorganisms (GCM) 10K type strain sequencing project: providing services to taxonomists for standard genome sequencing and annotation.</title>
        <authorList>
            <consortium name="The Broad Institute Genomics Platform"/>
            <consortium name="The Broad Institute Genome Sequencing Center for Infectious Disease"/>
            <person name="Wu L."/>
            <person name="Ma J."/>
        </authorList>
    </citation>
    <scope>NUCLEOTIDE SEQUENCE [LARGE SCALE GENOMIC DNA]</scope>
    <source>
        <strain evidence="2">CCM 8932</strain>
    </source>
</reference>
<evidence type="ECO:0000313" key="1">
    <source>
        <dbReference type="EMBL" id="MFC6164233.1"/>
    </source>
</evidence>
<proteinExistence type="predicted"/>
<organism evidence="1 2">
    <name type="scientific">Lactiplantibacillus dongliensis</name>
    <dbReference type="NCBI Taxonomy" id="2559919"/>
    <lineage>
        <taxon>Bacteria</taxon>
        <taxon>Bacillati</taxon>
        <taxon>Bacillota</taxon>
        <taxon>Bacilli</taxon>
        <taxon>Lactobacillales</taxon>
        <taxon>Lactobacillaceae</taxon>
        <taxon>Lactiplantibacillus</taxon>
    </lineage>
</organism>
<sequence length="211" mass="23762">MRNVSATGKYALYTKPGTTKGAKLIASKAKLQEWQTYTNVDRDYYQVNGKNKLNRGSGYYLRAYCYTVTNTGAVYYKVVTMNGKYRGYLYGGKKVGKFAGGLKPANTTQSTLIPTNFTANVGIISGGTLWNQVPYTQYKAKRLAHMTDFNSTTIPHLAKFKITKAIKRTKEQDTYYQLVSTDNYHFSGWVNSIYVDRYSSIADNWGVDATD</sequence>
<protein>
    <recommendedName>
        <fullName evidence="3">D-alanyl-D-alanine carboxypeptidase</fullName>
    </recommendedName>
</protein>
<keyword evidence="2" id="KW-1185">Reference proteome</keyword>
<name>A0ABW1R332_9LACO</name>
<evidence type="ECO:0008006" key="3">
    <source>
        <dbReference type="Google" id="ProtNLM"/>
    </source>
</evidence>
<dbReference type="EMBL" id="JBHSSD010000027">
    <property type="protein sequence ID" value="MFC6164233.1"/>
    <property type="molecule type" value="Genomic_DNA"/>
</dbReference>
<evidence type="ECO:0000313" key="2">
    <source>
        <dbReference type="Proteomes" id="UP001596253"/>
    </source>
</evidence>